<protein>
    <submittedName>
        <fullName evidence="1">Uncharacterized protein</fullName>
    </submittedName>
</protein>
<comment type="caution">
    <text evidence="1">The sequence shown here is derived from an EMBL/GenBank/DDBJ whole genome shotgun (WGS) entry which is preliminary data.</text>
</comment>
<evidence type="ECO:0000313" key="2">
    <source>
        <dbReference type="Proteomes" id="UP001153331"/>
    </source>
</evidence>
<sequence length="309" mass="33595">MATLNSTFPSAPHIPNISSPYVPNIFTPVIPNISTPYIPSLFNYDPNKPAAIIGALGFIAIEALHAWQFKRYRAWHFWAMVIGVLVQSVGSGARATAVYRPDDRASFFTGYIALLLVPCFVTIACYTTFGRLVFAISVATTLLTLIASLVTVIGASIVATKYLGYKVEEDSAQAGLNALKAGLMLQLISLTAFNLASVWFVSASRYWVSTSVSSAAYRLGRTVVSATVLLAVSVLYWIVELYSSSESTAGYVARSEWPFWVFGTVPMIGACVSLAGVHPGHVLPREYLGFYVKRDGRDSSEDSDDEFIV</sequence>
<organism evidence="1 2">
    <name type="scientific">Boeremia exigua</name>
    <dbReference type="NCBI Taxonomy" id="749465"/>
    <lineage>
        <taxon>Eukaryota</taxon>
        <taxon>Fungi</taxon>
        <taxon>Dikarya</taxon>
        <taxon>Ascomycota</taxon>
        <taxon>Pezizomycotina</taxon>
        <taxon>Dothideomycetes</taxon>
        <taxon>Pleosporomycetidae</taxon>
        <taxon>Pleosporales</taxon>
        <taxon>Pleosporineae</taxon>
        <taxon>Didymellaceae</taxon>
        <taxon>Boeremia</taxon>
    </lineage>
</organism>
<gene>
    <name evidence="1" type="ORF">OPT61_g7098</name>
</gene>
<reference evidence="1" key="1">
    <citation type="submission" date="2022-11" db="EMBL/GenBank/DDBJ databases">
        <title>Genome Sequence of Boeremia exigua.</title>
        <authorList>
            <person name="Buettner E."/>
        </authorList>
    </citation>
    <scope>NUCLEOTIDE SEQUENCE</scope>
    <source>
        <strain evidence="1">CU02</strain>
    </source>
</reference>
<dbReference type="EMBL" id="JAPHNI010000554">
    <property type="protein sequence ID" value="KAJ8109930.1"/>
    <property type="molecule type" value="Genomic_DNA"/>
</dbReference>
<proteinExistence type="predicted"/>
<keyword evidence="2" id="KW-1185">Reference proteome</keyword>
<dbReference type="Proteomes" id="UP001153331">
    <property type="component" value="Unassembled WGS sequence"/>
</dbReference>
<name>A0ACC2I3R9_9PLEO</name>
<evidence type="ECO:0000313" key="1">
    <source>
        <dbReference type="EMBL" id="KAJ8109930.1"/>
    </source>
</evidence>
<accession>A0ACC2I3R9</accession>